<organism evidence="2">
    <name type="scientific">Ignisphaera aggregans</name>
    <dbReference type="NCBI Taxonomy" id="334771"/>
    <lineage>
        <taxon>Archaea</taxon>
        <taxon>Thermoproteota</taxon>
        <taxon>Thermoprotei</taxon>
        <taxon>Desulfurococcales</taxon>
        <taxon>Desulfurococcaceae</taxon>
        <taxon>Ignisphaera</taxon>
    </lineage>
</organism>
<name>A0A7C4NLG9_9CREN</name>
<evidence type="ECO:0000313" key="1">
    <source>
        <dbReference type="EMBL" id="HGQ36178.1"/>
    </source>
</evidence>
<protein>
    <submittedName>
        <fullName evidence="2">Uncharacterized protein</fullName>
    </submittedName>
</protein>
<reference evidence="2" key="1">
    <citation type="journal article" date="2020" name="mSystems">
        <title>Genome- and Community-Level Interaction Insights into Carbon Utilization and Element Cycling Functions of Hydrothermarchaeota in Hydrothermal Sediment.</title>
        <authorList>
            <person name="Zhou Z."/>
            <person name="Liu Y."/>
            <person name="Xu W."/>
            <person name="Pan J."/>
            <person name="Luo Z.H."/>
            <person name="Li M."/>
        </authorList>
    </citation>
    <scope>NUCLEOTIDE SEQUENCE [LARGE SCALE GENOMIC DNA]</scope>
    <source>
        <strain evidence="2">SpSt-637</strain>
        <strain evidence="1">SpSt-667</strain>
    </source>
</reference>
<dbReference type="EMBL" id="DTBD01000008">
    <property type="protein sequence ID" value="HGQ63806.1"/>
    <property type="molecule type" value="Genomic_DNA"/>
</dbReference>
<dbReference type="AlphaFoldDB" id="A0A7C4NLG9"/>
<gene>
    <name evidence="2" type="ORF">ENU08_00975</name>
    <name evidence="1" type="ORF">ENU41_05825</name>
</gene>
<sequence>MYREERAEEAKPKPVGNMCSPACPLFRCEKRALMIKLVDGKPQTYCAWVNDACISFKCQYAFCSQRYLLPDGKCSAALRSDKKEDAFLKELENLKEEGHLKSLLNRKGLGKDLLY</sequence>
<proteinExistence type="predicted"/>
<dbReference type="EMBL" id="DTCK01000036">
    <property type="protein sequence ID" value="HGQ36178.1"/>
    <property type="molecule type" value="Genomic_DNA"/>
</dbReference>
<accession>A0A7C4NLG9</accession>
<comment type="caution">
    <text evidence="2">The sequence shown here is derived from an EMBL/GenBank/DDBJ whole genome shotgun (WGS) entry which is preliminary data.</text>
</comment>
<evidence type="ECO:0000313" key="2">
    <source>
        <dbReference type="EMBL" id="HGQ63806.1"/>
    </source>
</evidence>